<dbReference type="InterPro" id="IPR003018">
    <property type="entry name" value="GAF"/>
</dbReference>
<dbReference type="AlphaFoldDB" id="A0A919IZ20"/>
<accession>A0A919IZ20</accession>
<dbReference type="PANTHER" id="PTHR43102:SF2">
    <property type="entry name" value="GAF DOMAIN-CONTAINING PROTEIN"/>
    <property type="match status" value="1"/>
</dbReference>
<name>A0A919IZ20_9ACTN</name>
<feature type="domain" description="GAF" evidence="1">
    <location>
        <begin position="31"/>
        <end position="171"/>
    </location>
</feature>
<dbReference type="RefSeq" id="WP_203817579.1">
    <property type="nucleotide sequence ID" value="NZ_BAAABP010000032.1"/>
</dbReference>
<sequence>MSTKTERDLFDRLGRPDRIRRLAGYDLFHPALRARLDALATRAATGLEAPVALVSVVLDSAQFILGGHGVGGWVAQSQGIPAEWSLCARTVLDGKPYRVGDSRTEPACADNPMLELTGLASYAGVPLIDDSGQVLGSHCVLDVHPRTFTDAEVAVLSAGADEAIEILAAHRR</sequence>
<dbReference type="PANTHER" id="PTHR43102">
    <property type="entry name" value="SLR1143 PROTEIN"/>
    <property type="match status" value="1"/>
</dbReference>
<reference evidence="2" key="1">
    <citation type="submission" date="2021-01" db="EMBL/GenBank/DDBJ databases">
        <title>Whole genome shotgun sequence of Actinoplanes ferrugineus NBRC 15555.</title>
        <authorList>
            <person name="Komaki H."/>
            <person name="Tamura T."/>
        </authorList>
    </citation>
    <scope>NUCLEOTIDE SEQUENCE</scope>
    <source>
        <strain evidence="2">NBRC 15555</strain>
    </source>
</reference>
<evidence type="ECO:0000313" key="3">
    <source>
        <dbReference type="Proteomes" id="UP000598174"/>
    </source>
</evidence>
<dbReference type="EMBL" id="BOMM01000022">
    <property type="protein sequence ID" value="GIE11045.1"/>
    <property type="molecule type" value="Genomic_DNA"/>
</dbReference>
<dbReference type="SUPFAM" id="SSF55781">
    <property type="entry name" value="GAF domain-like"/>
    <property type="match status" value="1"/>
</dbReference>
<comment type="caution">
    <text evidence="2">The sequence shown here is derived from an EMBL/GenBank/DDBJ whole genome shotgun (WGS) entry which is preliminary data.</text>
</comment>
<dbReference type="Proteomes" id="UP000598174">
    <property type="component" value="Unassembled WGS sequence"/>
</dbReference>
<proteinExistence type="predicted"/>
<organism evidence="2 3">
    <name type="scientific">Paractinoplanes ferrugineus</name>
    <dbReference type="NCBI Taxonomy" id="113564"/>
    <lineage>
        <taxon>Bacteria</taxon>
        <taxon>Bacillati</taxon>
        <taxon>Actinomycetota</taxon>
        <taxon>Actinomycetes</taxon>
        <taxon>Micromonosporales</taxon>
        <taxon>Micromonosporaceae</taxon>
        <taxon>Paractinoplanes</taxon>
    </lineage>
</organism>
<dbReference type="Pfam" id="PF13185">
    <property type="entry name" value="GAF_2"/>
    <property type="match status" value="1"/>
</dbReference>
<dbReference type="InterPro" id="IPR029016">
    <property type="entry name" value="GAF-like_dom_sf"/>
</dbReference>
<dbReference type="Gene3D" id="3.30.450.40">
    <property type="match status" value="1"/>
</dbReference>
<gene>
    <name evidence="2" type="ORF">Afe05nite_28850</name>
</gene>
<protein>
    <recommendedName>
        <fullName evidence="1">GAF domain-containing protein</fullName>
    </recommendedName>
</protein>
<dbReference type="SMART" id="SM00065">
    <property type="entry name" value="GAF"/>
    <property type="match status" value="1"/>
</dbReference>
<keyword evidence="3" id="KW-1185">Reference proteome</keyword>
<evidence type="ECO:0000259" key="1">
    <source>
        <dbReference type="SMART" id="SM00065"/>
    </source>
</evidence>
<evidence type="ECO:0000313" key="2">
    <source>
        <dbReference type="EMBL" id="GIE11045.1"/>
    </source>
</evidence>